<evidence type="ECO:0000313" key="2">
    <source>
        <dbReference type="Proteomes" id="UP000181903"/>
    </source>
</evidence>
<proteinExistence type="predicted"/>
<accession>A0ABY0RFW3</accession>
<evidence type="ECO:0000313" key="1">
    <source>
        <dbReference type="EMBL" id="SDO00354.1"/>
    </source>
</evidence>
<gene>
    <name evidence="1" type="ORF">SAMN04490208_2207</name>
</gene>
<sequence length="203" mass="23083">MSGIMEKGLRYRIDHPMLKDVWIINGEIYYHNIGWISSDDGSEVSVQGRIIFSSCDGLFEVPQAWSGQINVSGMSVMFPDGAGRFPIYLDEESRSSKRKAQRKLYESECHRFNHKLNSIVSEVFRRLDVPIVTEAKLALIDMLKSLQFRFERDISIIRLGGYFKGLEAVSALKSADISMLWIQVQRLAEMGLALAACREKNSL</sequence>
<keyword evidence="2" id="KW-1185">Reference proteome</keyword>
<name>A0ABY0RFW3_9PSED</name>
<reference evidence="1 2" key="1">
    <citation type="submission" date="2016-10" db="EMBL/GenBank/DDBJ databases">
        <authorList>
            <person name="Varghese N."/>
            <person name="Submissions S."/>
        </authorList>
    </citation>
    <scope>NUCLEOTIDE SEQUENCE [LARGE SCALE GENOMIC DNA]</scope>
    <source>
        <strain evidence="1 2">BS2776</strain>
    </source>
</reference>
<organism evidence="1 2">
    <name type="scientific">Pseudomonas poae</name>
    <dbReference type="NCBI Taxonomy" id="200451"/>
    <lineage>
        <taxon>Bacteria</taxon>
        <taxon>Pseudomonadati</taxon>
        <taxon>Pseudomonadota</taxon>
        <taxon>Gammaproteobacteria</taxon>
        <taxon>Pseudomonadales</taxon>
        <taxon>Pseudomonadaceae</taxon>
        <taxon>Pseudomonas</taxon>
    </lineage>
</organism>
<protein>
    <submittedName>
        <fullName evidence="1">Uncharacterized protein</fullName>
    </submittedName>
</protein>
<dbReference type="EMBL" id="LT629706">
    <property type="protein sequence ID" value="SDO00354.1"/>
    <property type="molecule type" value="Genomic_DNA"/>
</dbReference>
<dbReference type="Proteomes" id="UP000181903">
    <property type="component" value="Chromosome I"/>
</dbReference>